<dbReference type="InterPro" id="IPR000601">
    <property type="entry name" value="PKD_dom"/>
</dbReference>
<dbReference type="SUPFAM" id="SSF49299">
    <property type="entry name" value="PKD domain"/>
    <property type="match status" value="15"/>
</dbReference>
<feature type="domain" description="PKD" evidence="6">
    <location>
        <begin position="403"/>
        <end position="440"/>
    </location>
</feature>
<dbReference type="PROSITE" id="PS50093">
    <property type="entry name" value="PKD"/>
    <property type="match status" value="13"/>
</dbReference>
<dbReference type="InterPro" id="IPR035986">
    <property type="entry name" value="PKD_dom_sf"/>
</dbReference>
<feature type="domain" description="PKD" evidence="6">
    <location>
        <begin position="996"/>
        <end position="1048"/>
    </location>
</feature>
<feature type="domain" description="PKD" evidence="6">
    <location>
        <begin position="219"/>
        <end position="286"/>
    </location>
</feature>
<reference evidence="7 8" key="1">
    <citation type="submission" date="2016-07" db="EMBL/GenBank/DDBJ databases">
        <title>Genome analysis of Flavihumibacter stibioxidans YS-17.</title>
        <authorList>
            <person name="Shi K."/>
            <person name="Han Y."/>
            <person name="Wang G."/>
        </authorList>
    </citation>
    <scope>NUCLEOTIDE SEQUENCE [LARGE SCALE GENOMIC DNA]</scope>
    <source>
        <strain evidence="7 8">YS-17</strain>
    </source>
</reference>
<evidence type="ECO:0000313" key="8">
    <source>
        <dbReference type="Proteomes" id="UP000765802"/>
    </source>
</evidence>
<feature type="domain" description="PKD" evidence="6">
    <location>
        <begin position="568"/>
        <end position="611"/>
    </location>
</feature>
<evidence type="ECO:0000259" key="6">
    <source>
        <dbReference type="PROSITE" id="PS50093"/>
    </source>
</evidence>
<feature type="domain" description="PKD" evidence="6">
    <location>
        <begin position="462"/>
        <end position="531"/>
    </location>
</feature>
<feature type="domain" description="PKD" evidence="6">
    <location>
        <begin position="627"/>
        <end position="696"/>
    </location>
</feature>
<dbReference type="Pfam" id="PF13585">
    <property type="entry name" value="CHU_C"/>
    <property type="match status" value="1"/>
</dbReference>
<evidence type="ECO:0000256" key="2">
    <source>
        <dbReference type="ARBA" id="ARBA00022692"/>
    </source>
</evidence>
<feature type="domain" description="PKD" evidence="6">
    <location>
        <begin position="132"/>
        <end position="219"/>
    </location>
</feature>
<dbReference type="Pfam" id="PF18911">
    <property type="entry name" value="PKD_4"/>
    <property type="match status" value="12"/>
</dbReference>
<dbReference type="Proteomes" id="UP000765802">
    <property type="component" value="Unassembled WGS sequence"/>
</dbReference>
<dbReference type="EMBL" id="MBUA01000001">
    <property type="protein sequence ID" value="MBC6490304.1"/>
    <property type="molecule type" value="Genomic_DNA"/>
</dbReference>
<dbReference type="InterPro" id="IPR013783">
    <property type="entry name" value="Ig-like_fold"/>
</dbReference>
<feature type="domain" description="PKD" evidence="6">
    <location>
        <begin position="1238"/>
        <end position="1291"/>
    </location>
</feature>
<organism evidence="7 8">
    <name type="scientific">Flavihumibacter stibioxidans</name>
    <dbReference type="NCBI Taxonomy" id="1834163"/>
    <lineage>
        <taxon>Bacteria</taxon>
        <taxon>Pseudomonadati</taxon>
        <taxon>Bacteroidota</taxon>
        <taxon>Chitinophagia</taxon>
        <taxon>Chitinophagales</taxon>
        <taxon>Chitinophagaceae</taxon>
        <taxon>Flavihumibacter</taxon>
    </lineage>
</organism>
<evidence type="ECO:0000256" key="5">
    <source>
        <dbReference type="ARBA" id="ARBA00023136"/>
    </source>
</evidence>
<dbReference type="SMART" id="SM00089">
    <property type="entry name" value="PKD"/>
    <property type="match status" value="13"/>
</dbReference>
<dbReference type="CDD" id="cd00146">
    <property type="entry name" value="PKD"/>
    <property type="match status" value="11"/>
</dbReference>
<keyword evidence="8" id="KW-1185">Reference proteome</keyword>
<dbReference type="PANTHER" id="PTHR46730:SF4">
    <property type="entry name" value="POLYCYSTIC KIDNEY DISEASE PROTEIN 1-LIKE 1"/>
    <property type="match status" value="1"/>
</dbReference>
<name>A0ABR7M650_9BACT</name>
<sequence length="1470" mass="160858">MLNRTWFRIQSPFENRLLSEKTKNSLLKTKSLFIILFLLITGFRLAAQAPNADFSASKTEGCAPLSVRFTDLSTNNPTEWFWEFGTDQFSTLQNPVITFSTPGKWKVRLVVKNSSGINELIREEYITVYPSARVNFSASSNVACTPATIQFTDLTTVNGGTITSWLWDFGDGTTSTQKNPRHVFTNIGYYNVSLRVKTANGCEVEVAKNRFIRVIGGVTPNFDFSRSGSCSAPIDVNFINQTTGPGDLTYRWTLGNGNTSTDKNPSTTYTTLGTFNVKLVATSSYGCRDSITRPITFSSNNTSFNAPDSVCPGKAITFTNNGNPVPTNASWDFGDGTTSKDLNPVKSFTNPGTYTVTLVNKYAECSGTFTKTIKVTSPPVVNFTSANALGCKAPYEVKFQDLTANASNWSWDFGDGGTSTEKNPSHTYQAPGNYSVTLTIKTTDDCPGSITKTSIVKIQEPGELSINGLPQSGCSPQTINPTVSYTSIDGIASYEWDFGIPGAISTSATPTYTYSAVGNYTVKLKVTTNTGCTDTLTLVNAVNIGTKPVVDFTVDNDTTCAGTEVTFTSNSSPATNWQWDFGDGGSSSEENPKYKFQDTGLMTITLTVSNNGCTEQLVKTDYVYTIAPVALFTPEFDCNNRLRVSFLNNSITDPTHGATSYLWDFGNGQTATTESPTITYAAYGTYTVTLTATDGVCSYTRSQTLNLFELINTFSINKPNICRNEIFTLSASGTSPANIRSYTWQINGGTPFQGGRTLDTSLAVNGKYDVSLTMEDINGCTITTAIPDIINIVGSEADFTVVNNGGCANSEINITDQSSPAGTITQWTFNFGDGTNKTFNAPPFTHVYSGPGVFDIKLRARDNFGCIDTITRVGIATITRPVANFGAEDTLFCPGIGLQFRDSSTGNNLTYVWDFGDGGGSTQQEPVHTYNGPDSVYTVKLIVKDAFGCTDSLVRTNYIRIMSPVAEFSMVDSSAICPPLETRFISGARNYESLYWEFGDGNTSTLPNTNYFYNTYGKYTVRLHTIGYGGCRDTATAEVNVYNPFSALFFEYSPNEECNEIKVNFTVVPPPNTKFYLVFDDGAVDSSQATNITHLYNRPNVYRPWVKLVDSLECEVAIGNRPVIRVKGVLPLFDMSQRRFCDTGTVAMKDFSIGNDPVSTRQWDFGDGSPGSTDKNPSHYFSIPGTYIVTQHVTTVTGCENSYSDTVRVFRTPLPVITGPDEICLNELMTQNGSTVVPDSLTIWNWNYGNGQTSTEKDATIRYTSAGQATIQLTTSNLIGCSADTSKLVDIWPLPVIENVPEVIIPVGFGTTLPVTYSNNVTTWVWTPSTALSCTDCPTPFANPKFTTNYRVAVTDSNGCRATSHIIVRVICENRNYFVPNTFSPNNDGQNDIFYPRGKGIDRIQSMRIYNRWGELVFERKNFPVNSQVDGWNGMIRGKQAESDAYVYIIEVICDNAQIIPLKGNVTLIR</sequence>
<comment type="caution">
    <text evidence="7">The sequence shown here is derived from an EMBL/GenBank/DDBJ whole genome shotgun (WGS) entry which is preliminary data.</text>
</comment>
<keyword evidence="2" id="KW-0812">Transmembrane</keyword>
<evidence type="ECO:0000256" key="1">
    <source>
        <dbReference type="ARBA" id="ARBA00004141"/>
    </source>
</evidence>
<feature type="domain" description="PKD" evidence="6">
    <location>
        <begin position="898"/>
        <end position="933"/>
    </location>
</feature>
<dbReference type="Pfam" id="PF00801">
    <property type="entry name" value="PKD"/>
    <property type="match status" value="1"/>
</dbReference>
<dbReference type="RefSeq" id="WP_281384558.1">
    <property type="nucleotide sequence ID" value="NZ_JBHULF010000006.1"/>
</dbReference>
<accession>A0ABR7M650</accession>
<gene>
    <name evidence="7" type="ORF">BC349_04975</name>
</gene>
<feature type="domain" description="PKD" evidence="6">
    <location>
        <begin position="299"/>
        <end position="358"/>
    </location>
</feature>
<keyword evidence="5" id="KW-0472">Membrane</keyword>
<dbReference type="PANTHER" id="PTHR46730">
    <property type="entry name" value="POLYCYSTIN-1"/>
    <property type="match status" value="1"/>
</dbReference>
<comment type="subcellular location">
    <subcellularLocation>
        <location evidence="1">Membrane</location>
        <topology evidence="1">Multi-pass membrane protein</topology>
    </subcellularLocation>
</comment>
<protein>
    <recommendedName>
        <fullName evidence="6">PKD domain-containing protein</fullName>
    </recommendedName>
</protein>
<dbReference type="InterPro" id="IPR026341">
    <property type="entry name" value="T9SS_type_B"/>
</dbReference>
<feature type="domain" description="PKD" evidence="6">
    <location>
        <begin position="50"/>
        <end position="116"/>
    </location>
</feature>
<dbReference type="InterPro" id="IPR022409">
    <property type="entry name" value="PKD/Chitinase_dom"/>
</dbReference>
<proteinExistence type="predicted"/>
<keyword evidence="4" id="KW-1133">Transmembrane helix</keyword>
<dbReference type="Gene3D" id="2.60.40.10">
    <property type="entry name" value="Immunoglobulins"/>
    <property type="match status" value="14"/>
</dbReference>
<feature type="domain" description="PKD" evidence="6">
    <location>
        <begin position="1156"/>
        <end position="1209"/>
    </location>
</feature>
<keyword evidence="3" id="KW-0677">Repeat</keyword>
<dbReference type="NCBIfam" id="TIGR04131">
    <property type="entry name" value="Bac_Flav_CTERM"/>
    <property type="match status" value="1"/>
</dbReference>
<feature type="domain" description="PKD" evidence="6">
    <location>
        <begin position="797"/>
        <end position="865"/>
    </location>
</feature>
<evidence type="ECO:0000256" key="4">
    <source>
        <dbReference type="ARBA" id="ARBA00022989"/>
    </source>
</evidence>
<evidence type="ECO:0000313" key="7">
    <source>
        <dbReference type="EMBL" id="MBC6490304.1"/>
    </source>
</evidence>
<evidence type="ECO:0000256" key="3">
    <source>
        <dbReference type="ARBA" id="ARBA00022737"/>
    </source>
</evidence>